<reference evidence="6 7" key="1">
    <citation type="submission" date="2014-12" db="EMBL/GenBank/DDBJ databases">
        <title>Mercury Reductase activity and rhizosphere competence traits in the genome of root associated Photobacterium halotolerans MELD1.</title>
        <authorList>
            <person name="Mathew D.C."/>
            <person name="Huang C.-C."/>
        </authorList>
    </citation>
    <scope>NUCLEOTIDE SEQUENCE [LARGE SCALE GENOMIC DNA]</scope>
    <source>
        <strain evidence="6 7">MELD1</strain>
    </source>
</reference>
<evidence type="ECO:0000256" key="2">
    <source>
        <dbReference type="ARBA" id="ARBA00022692"/>
    </source>
</evidence>
<evidence type="ECO:0000256" key="1">
    <source>
        <dbReference type="ARBA" id="ARBA00004141"/>
    </source>
</evidence>
<evidence type="ECO:0000313" key="6">
    <source>
        <dbReference type="EMBL" id="KKD00380.1"/>
    </source>
</evidence>
<dbReference type="Pfam" id="PF01758">
    <property type="entry name" value="SBF"/>
    <property type="match status" value="1"/>
</dbReference>
<evidence type="ECO:0000256" key="3">
    <source>
        <dbReference type="ARBA" id="ARBA00022989"/>
    </source>
</evidence>
<dbReference type="Proteomes" id="UP000033633">
    <property type="component" value="Unassembled WGS sequence"/>
</dbReference>
<keyword evidence="7" id="KW-1185">Reference proteome</keyword>
<dbReference type="RefSeq" id="WP_046219913.1">
    <property type="nucleotide sequence ID" value="NZ_JWYV01000004.1"/>
</dbReference>
<feature type="transmembrane region" description="Helical" evidence="5">
    <location>
        <begin position="186"/>
        <end position="209"/>
    </location>
</feature>
<feature type="transmembrane region" description="Helical" evidence="5">
    <location>
        <begin position="30"/>
        <end position="51"/>
    </location>
</feature>
<keyword evidence="3 5" id="KW-1133">Transmembrane helix</keyword>
<protein>
    <submittedName>
        <fullName evidence="6">Bile acid:sodium symporter</fullName>
    </submittedName>
</protein>
<feature type="transmembrane region" description="Helical" evidence="5">
    <location>
        <begin position="153"/>
        <end position="174"/>
    </location>
</feature>
<dbReference type="PANTHER" id="PTHR10361:SF28">
    <property type="entry name" value="P3 PROTEIN-RELATED"/>
    <property type="match status" value="1"/>
</dbReference>
<comment type="caution">
    <text evidence="6">The sequence shown here is derived from an EMBL/GenBank/DDBJ whole genome shotgun (WGS) entry which is preliminary data.</text>
</comment>
<dbReference type="InterPro" id="IPR004710">
    <property type="entry name" value="Bilac:Na_transpt"/>
</dbReference>
<dbReference type="InterPro" id="IPR038770">
    <property type="entry name" value="Na+/solute_symporter_sf"/>
</dbReference>
<gene>
    <name evidence="6" type="ORF">KY46_06905</name>
</gene>
<organism evidence="6 7">
    <name type="scientific">Photobacterium halotolerans</name>
    <dbReference type="NCBI Taxonomy" id="265726"/>
    <lineage>
        <taxon>Bacteria</taxon>
        <taxon>Pseudomonadati</taxon>
        <taxon>Pseudomonadota</taxon>
        <taxon>Gammaproteobacteria</taxon>
        <taxon>Vibrionales</taxon>
        <taxon>Vibrionaceae</taxon>
        <taxon>Photobacterium</taxon>
    </lineage>
</organism>
<dbReference type="EMBL" id="JWYV01000004">
    <property type="protein sequence ID" value="KKD00380.1"/>
    <property type="molecule type" value="Genomic_DNA"/>
</dbReference>
<comment type="subcellular location">
    <subcellularLocation>
        <location evidence="1">Membrane</location>
        <topology evidence="1">Multi-pass membrane protein</topology>
    </subcellularLocation>
</comment>
<name>A0A0F5VFW5_9GAMM</name>
<sequence length="311" mass="32580">MLGIVIRLFPLWAVLLSAYAYVQPDFFVALKTAIVPLLTFVMLTMGLTLKTTDFLAVVQNKRAVSVGVLLQFTVMPLVAIVLSLALGFNPEQTVGMVLVGSVAGGTASNVICYLAKGDVALSITMTAMSTLLGVFLTPLLTGSLAGLSVEVPMMAMLASLVKIVLLPVLGGVVINHFAAGFTRRLVPVLPLLSVVAIVMIIAIVVALNAESLTQIGPVIALAVILHNGIGLAAGYYSCRLLGFNETVCRTIAIEVGLQNSGLATALAMKFFSPVAAIPGTLFSIWHNISGSMLAAYWSKKAPAQRVDPLAS</sequence>
<feature type="transmembrane region" description="Helical" evidence="5">
    <location>
        <begin position="215"/>
        <end position="236"/>
    </location>
</feature>
<evidence type="ECO:0000313" key="7">
    <source>
        <dbReference type="Proteomes" id="UP000033633"/>
    </source>
</evidence>
<dbReference type="PATRIC" id="fig|265726.11.peg.3433"/>
<dbReference type="GO" id="GO:0016020">
    <property type="term" value="C:membrane"/>
    <property type="evidence" value="ECO:0007669"/>
    <property type="project" value="UniProtKB-SubCell"/>
</dbReference>
<dbReference type="AlphaFoldDB" id="A0A0F5VFW5"/>
<feature type="transmembrane region" description="Helical" evidence="5">
    <location>
        <begin position="63"/>
        <end position="88"/>
    </location>
</feature>
<feature type="transmembrane region" description="Helical" evidence="5">
    <location>
        <begin position="127"/>
        <end position="147"/>
    </location>
</feature>
<evidence type="ECO:0000256" key="5">
    <source>
        <dbReference type="SAM" id="Phobius"/>
    </source>
</evidence>
<accession>A0A0F5VFW5</accession>
<feature type="transmembrane region" description="Helical" evidence="5">
    <location>
        <begin position="94"/>
        <end position="115"/>
    </location>
</feature>
<dbReference type="STRING" id="265726.KY46_06905"/>
<proteinExistence type="predicted"/>
<dbReference type="OrthoDB" id="9806785at2"/>
<dbReference type="InterPro" id="IPR002657">
    <property type="entry name" value="BilAc:Na_symport/Acr3"/>
</dbReference>
<dbReference type="PANTHER" id="PTHR10361">
    <property type="entry name" value="SODIUM-BILE ACID COTRANSPORTER"/>
    <property type="match status" value="1"/>
</dbReference>
<keyword evidence="2 5" id="KW-0812">Transmembrane</keyword>
<evidence type="ECO:0000256" key="4">
    <source>
        <dbReference type="ARBA" id="ARBA00023136"/>
    </source>
</evidence>
<keyword evidence="4 5" id="KW-0472">Membrane</keyword>
<dbReference type="Gene3D" id="1.20.1530.20">
    <property type="match status" value="1"/>
</dbReference>